<dbReference type="Gene3D" id="3.40.50.1000">
    <property type="entry name" value="HAD superfamily/HAD-like"/>
    <property type="match status" value="1"/>
</dbReference>
<dbReference type="InterPro" id="IPR023214">
    <property type="entry name" value="HAD_sf"/>
</dbReference>
<name>A0AAX4Q5F8_9CAUD</name>
<protein>
    <submittedName>
        <fullName evidence="1">5'-deoxynucleotidase</fullName>
        <ecNumber evidence="1">3.1.3.89</ecNumber>
    </submittedName>
</protein>
<sequence length="232" mass="27122">MQQITNINLWDLDGTVINSAHRVLPLLDSDGNLDLNRYRNEACKHELIIQDSLLPLVELMRRQMSAPNTINYIITARAMSKSDYYFLRKQGLRGRNGDNIQVFSRDTIHKFAPLESVKHIYNSRDADYKAFYFDHIIRLHGRDNVNYTMYDDHKGVLEKAREYGFNAIDATQLNEMLTIGIQLASEQFLEETISDDLDIDYLNQRLSFAWQQLTEEEQDYYSVKYPKLAQAV</sequence>
<keyword evidence="1" id="KW-0378">Hydrolase</keyword>
<organism evidence="1 2">
    <name type="scientific">Enterobacter phage KKP_3711</name>
    <dbReference type="NCBI Taxonomy" id="3109398"/>
    <lineage>
        <taxon>Viruses</taxon>
        <taxon>Duplodnaviria</taxon>
        <taxon>Heunggongvirae</taxon>
        <taxon>Uroviricota</taxon>
        <taxon>Caudoviricetes</taxon>
        <taxon>Demerecviridae</taxon>
        <taxon>Markadamsvirinae</taxon>
    </lineage>
</organism>
<reference evidence="1 2" key="1">
    <citation type="submission" date="2024-04" db="EMBL/GenBank/DDBJ databases">
        <authorList>
            <person name="Wojcicki M."/>
            <person name="Srednicka P."/>
            <person name="Shymialevich D."/>
            <person name="Sokolowska B."/>
        </authorList>
    </citation>
    <scope>NUCLEOTIDE SEQUENCE [LARGE SCALE GENOMIC DNA]</scope>
</reference>
<evidence type="ECO:0000313" key="1">
    <source>
        <dbReference type="EMBL" id="XAG95848.1"/>
    </source>
</evidence>
<dbReference type="EC" id="3.1.3.89" evidence="1"/>
<dbReference type="EMBL" id="PP579741">
    <property type="protein sequence ID" value="XAG95848.1"/>
    <property type="molecule type" value="Genomic_DNA"/>
</dbReference>
<accession>A0AAX4Q5F8</accession>
<dbReference type="Proteomes" id="UP001437386">
    <property type="component" value="Segment"/>
</dbReference>
<gene>
    <name evidence="1" type="ORF">U7154_000081</name>
</gene>
<evidence type="ECO:0000313" key="2">
    <source>
        <dbReference type="Proteomes" id="UP001437386"/>
    </source>
</evidence>
<dbReference type="GO" id="GO:0002953">
    <property type="term" value="F:5'-deoxynucleotidase activity"/>
    <property type="evidence" value="ECO:0007669"/>
    <property type="project" value="UniProtKB-EC"/>
</dbReference>
<proteinExistence type="predicted"/>
<keyword evidence="2" id="KW-1185">Reference proteome</keyword>